<gene>
    <name evidence="3" type="primary">birA</name>
    <name evidence="3" type="ORF">ERS852473_00103</name>
</gene>
<reference evidence="3 4" key="1">
    <citation type="submission" date="2015-09" db="EMBL/GenBank/DDBJ databases">
        <authorList>
            <consortium name="Pathogen Informatics"/>
            <person name="Wu L."/>
            <person name="Ma J."/>
        </authorList>
    </citation>
    <scope>NUCLEOTIDE SEQUENCE [LARGE SCALE GENOMIC DNA]</scope>
    <source>
        <strain evidence="3 4">2789STDY5834858</strain>
    </source>
</reference>
<dbReference type="CDD" id="cd16442">
    <property type="entry name" value="BPL"/>
    <property type="match status" value="1"/>
</dbReference>
<proteinExistence type="predicted"/>
<sequence>MKTTSLNNDFKEISLNKILPHLKTTTIGRHFKYFTTLDSTNTYCKLLAEKNYPEGTIVISEEQTKGRGTKGRIWSSPKGSGLWISILLKPKITTSDISKITLITSCALYETFKKLGINSQIKWPNDMLINNKKVCGILTEANIKENVVNYIILGVGINVNVSYDDFNDDLKPKATSLKIEVNKEIDRCYVLAIFLNYLEKFYNQMINNSSLEYFKIYKENSYILNKTVNIVKNNTVEVVQVLDFDLNGFILVKDLNGIIKKISSAEISLRI</sequence>
<dbReference type="EMBL" id="CYZR01000001">
    <property type="protein sequence ID" value="CUN43040.1"/>
    <property type="molecule type" value="Genomic_DNA"/>
</dbReference>
<keyword evidence="4" id="KW-1185">Reference proteome</keyword>
<accession>A0ABP2APC7</accession>
<dbReference type="InterPro" id="IPR004408">
    <property type="entry name" value="Biotin_CoA_COase_ligase"/>
</dbReference>
<dbReference type="InterPro" id="IPR004143">
    <property type="entry name" value="BPL_LPL_catalytic"/>
</dbReference>
<dbReference type="PROSITE" id="PS51733">
    <property type="entry name" value="BPL_LPL_CATALYTIC"/>
    <property type="match status" value="1"/>
</dbReference>
<dbReference type="Gene3D" id="3.30.930.10">
    <property type="entry name" value="Bira Bifunctional Protein, Domain 2"/>
    <property type="match status" value="1"/>
</dbReference>
<dbReference type="PANTHER" id="PTHR12835">
    <property type="entry name" value="BIOTIN PROTEIN LIGASE"/>
    <property type="match status" value="1"/>
</dbReference>
<keyword evidence="1" id="KW-0436">Ligase</keyword>
<evidence type="ECO:0000313" key="3">
    <source>
        <dbReference type="EMBL" id="CUN43040.1"/>
    </source>
</evidence>
<protein>
    <submittedName>
        <fullName evidence="3">Bifunctional protein BirA</fullName>
    </submittedName>
</protein>
<evidence type="ECO:0000256" key="1">
    <source>
        <dbReference type="ARBA" id="ARBA00022598"/>
    </source>
</evidence>
<evidence type="ECO:0000259" key="2">
    <source>
        <dbReference type="PROSITE" id="PS51733"/>
    </source>
</evidence>
<feature type="domain" description="BPL/LPL catalytic" evidence="2">
    <location>
        <begin position="16"/>
        <end position="206"/>
    </location>
</feature>
<comment type="caution">
    <text evidence="3">The sequence shown here is derived from an EMBL/GenBank/DDBJ whole genome shotgun (WGS) entry which is preliminary data.</text>
</comment>
<dbReference type="Proteomes" id="UP000095488">
    <property type="component" value="Unassembled WGS sequence"/>
</dbReference>
<dbReference type="SUPFAM" id="SSF55681">
    <property type="entry name" value="Class II aaRS and biotin synthetases"/>
    <property type="match status" value="1"/>
</dbReference>
<organism evidence="3 4">
    <name type="scientific">Sarcina ventriculi</name>
    <name type="common">Clostridium ventriculi</name>
    <dbReference type="NCBI Taxonomy" id="1267"/>
    <lineage>
        <taxon>Bacteria</taxon>
        <taxon>Bacillati</taxon>
        <taxon>Bacillota</taxon>
        <taxon>Clostridia</taxon>
        <taxon>Eubacteriales</taxon>
        <taxon>Clostridiaceae</taxon>
        <taxon>Sarcina</taxon>
    </lineage>
</organism>
<dbReference type="PANTHER" id="PTHR12835:SF5">
    <property type="entry name" value="BIOTIN--PROTEIN LIGASE"/>
    <property type="match status" value="1"/>
</dbReference>
<dbReference type="NCBIfam" id="TIGR00121">
    <property type="entry name" value="birA_ligase"/>
    <property type="match status" value="1"/>
</dbReference>
<dbReference type="Pfam" id="PF03099">
    <property type="entry name" value="BPL_LplA_LipB"/>
    <property type="match status" value="1"/>
</dbReference>
<dbReference type="RefSeq" id="WP_055257014.1">
    <property type="nucleotide sequence ID" value="NZ_CABIXL010000001.1"/>
</dbReference>
<dbReference type="InterPro" id="IPR045864">
    <property type="entry name" value="aa-tRNA-synth_II/BPL/LPL"/>
</dbReference>
<name>A0ABP2APC7_SARVE</name>
<evidence type="ECO:0000313" key="4">
    <source>
        <dbReference type="Proteomes" id="UP000095488"/>
    </source>
</evidence>